<accession>A0A226DZR1</accession>
<dbReference type="PANTHER" id="PTHR12301:SF10">
    <property type="match status" value="1"/>
</dbReference>
<feature type="compositionally biased region" description="Polar residues" evidence="1">
    <location>
        <begin position="351"/>
        <end position="383"/>
    </location>
</feature>
<dbReference type="SUPFAM" id="SSF47769">
    <property type="entry name" value="SAM/Pointed domain"/>
    <property type="match status" value="1"/>
</dbReference>
<dbReference type="Gene3D" id="1.10.150.50">
    <property type="entry name" value="Transcription Factor, Ets-1"/>
    <property type="match status" value="1"/>
</dbReference>
<dbReference type="Gene3D" id="2.30.30.40">
    <property type="entry name" value="SH3 Domains"/>
    <property type="match status" value="1"/>
</dbReference>
<feature type="compositionally biased region" description="Basic and acidic residues" evidence="1">
    <location>
        <begin position="450"/>
        <end position="463"/>
    </location>
</feature>
<feature type="domain" description="SAM" evidence="2">
    <location>
        <begin position="213"/>
        <end position="277"/>
    </location>
</feature>
<organism evidence="3 4">
    <name type="scientific">Folsomia candida</name>
    <name type="common">Springtail</name>
    <dbReference type="NCBI Taxonomy" id="158441"/>
    <lineage>
        <taxon>Eukaryota</taxon>
        <taxon>Metazoa</taxon>
        <taxon>Ecdysozoa</taxon>
        <taxon>Arthropoda</taxon>
        <taxon>Hexapoda</taxon>
        <taxon>Collembola</taxon>
        <taxon>Entomobryomorpha</taxon>
        <taxon>Isotomoidea</taxon>
        <taxon>Isotomidae</taxon>
        <taxon>Proisotominae</taxon>
        <taxon>Folsomia</taxon>
    </lineage>
</organism>
<name>A0A226DZR1_FOLCA</name>
<protein>
    <submittedName>
        <fullName evidence="3">SAM and SH3 domain-containing protein 3</fullName>
    </submittedName>
</protein>
<dbReference type="STRING" id="158441.A0A226DZR1"/>
<dbReference type="OrthoDB" id="10047268at2759"/>
<dbReference type="Pfam" id="PF07647">
    <property type="entry name" value="SAM_2"/>
    <property type="match status" value="1"/>
</dbReference>
<dbReference type="Proteomes" id="UP000198287">
    <property type="component" value="Unassembled WGS sequence"/>
</dbReference>
<feature type="compositionally biased region" description="Polar residues" evidence="1">
    <location>
        <begin position="396"/>
        <end position="409"/>
    </location>
</feature>
<reference evidence="3 4" key="1">
    <citation type="submission" date="2015-12" db="EMBL/GenBank/DDBJ databases">
        <title>The genome of Folsomia candida.</title>
        <authorList>
            <person name="Faddeeva A."/>
            <person name="Derks M.F."/>
            <person name="Anvar Y."/>
            <person name="Smit S."/>
            <person name="Van Straalen N."/>
            <person name="Roelofs D."/>
        </authorList>
    </citation>
    <scope>NUCLEOTIDE SEQUENCE [LARGE SCALE GENOMIC DNA]</scope>
    <source>
        <strain evidence="3 4">VU population</strain>
        <tissue evidence="3">Whole body</tissue>
    </source>
</reference>
<sequence>MGGESWIIGVLQGGWGPDLNQSSRGKYQESRGDDDDGDEGDGCVSFSLIGAGNGADCDHQVTGGSSEEEFTSFGSTGPLSSSYDGPFDGVAVALVDSQPSPYDRHALRYKKGDMVQIISKKATGLWIGKVGEQVGHFKFINVRILPDGTDPFDPDDAYGQGHHHFSLSDLNPEERQNMADVISGENEVENKSDLDTGTPIKGAKSRGKAVRKGRPKGVGDLLHRIGLDEHISLFILHGFETLDLFKELEEEDLDRLGIQLDTHRGKILTAVQLLREYDTDSSSGVTGVPPGSTPPPTYYAIQPQPDVTEDEIRPPAQTLYQYQYYQQSTTPGNKSLAGSEDRNDDDDEECNVTTTAVQIHQPVNRSNFEGGQPTDLSLTSSQGHGDDNPTDEIILSPTNLSATNNRYTSSPRMTIKSQVDLAAGRNRFLQAKSLFESNGFPNMLLNKAGGADKHNYDNIDDKQPPVVQRIPRKSGTNSPPRSEYRS</sequence>
<keyword evidence="4" id="KW-1185">Reference proteome</keyword>
<comment type="caution">
    <text evidence="3">The sequence shown here is derived from an EMBL/GenBank/DDBJ whole genome shotgun (WGS) entry which is preliminary data.</text>
</comment>
<dbReference type="PANTHER" id="PTHR12301">
    <property type="entry name" value="SAM-DOMAIN, SH3 AND NUCLEAR LOCALIZATION SIGNALS PROTEIN RELATED"/>
    <property type="match status" value="1"/>
</dbReference>
<evidence type="ECO:0000259" key="2">
    <source>
        <dbReference type="PROSITE" id="PS50105"/>
    </source>
</evidence>
<dbReference type="SUPFAM" id="SSF50044">
    <property type="entry name" value="SH3-domain"/>
    <property type="match status" value="1"/>
</dbReference>
<feature type="region of interest" description="Disordered" evidence="1">
    <location>
        <begin position="187"/>
        <end position="214"/>
    </location>
</feature>
<feature type="region of interest" description="Disordered" evidence="1">
    <location>
        <begin position="328"/>
        <end position="409"/>
    </location>
</feature>
<dbReference type="InterPro" id="IPR001660">
    <property type="entry name" value="SAM"/>
</dbReference>
<dbReference type="PROSITE" id="PS50105">
    <property type="entry name" value="SAM_DOMAIN"/>
    <property type="match status" value="1"/>
</dbReference>
<feature type="region of interest" description="Disordered" evidence="1">
    <location>
        <begin position="444"/>
        <end position="486"/>
    </location>
</feature>
<dbReference type="AlphaFoldDB" id="A0A226DZR1"/>
<dbReference type="InterPro" id="IPR013761">
    <property type="entry name" value="SAM/pointed_sf"/>
</dbReference>
<feature type="region of interest" description="Disordered" evidence="1">
    <location>
        <begin position="12"/>
        <end position="42"/>
    </location>
</feature>
<dbReference type="InterPro" id="IPR036028">
    <property type="entry name" value="SH3-like_dom_sf"/>
</dbReference>
<evidence type="ECO:0000256" key="1">
    <source>
        <dbReference type="SAM" id="MobiDB-lite"/>
    </source>
</evidence>
<proteinExistence type="predicted"/>
<dbReference type="InterPro" id="IPR051725">
    <property type="entry name" value="SAM-SH3_domain_protein"/>
</dbReference>
<evidence type="ECO:0000313" key="3">
    <source>
        <dbReference type="EMBL" id="OXA50709.1"/>
    </source>
</evidence>
<feature type="compositionally biased region" description="Basic residues" evidence="1">
    <location>
        <begin position="203"/>
        <end position="214"/>
    </location>
</feature>
<feature type="compositionally biased region" description="Acidic residues" evidence="1">
    <location>
        <begin position="32"/>
        <end position="41"/>
    </location>
</feature>
<gene>
    <name evidence="3" type="ORF">Fcan01_14316</name>
</gene>
<evidence type="ECO:0000313" key="4">
    <source>
        <dbReference type="Proteomes" id="UP000198287"/>
    </source>
</evidence>
<dbReference type="SMART" id="SM00454">
    <property type="entry name" value="SAM"/>
    <property type="match status" value="1"/>
</dbReference>
<dbReference type="EMBL" id="LNIX01000008">
    <property type="protein sequence ID" value="OXA50709.1"/>
    <property type="molecule type" value="Genomic_DNA"/>
</dbReference>